<dbReference type="EMBL" id="PDXF01000029">
    <property type="protein sequence ID" value="RYN97381.1"/>
    <property type="molecule type" value="Genomic_DNA"/>
</dbReference>
<reference evidence="2" key="1">
    <citation type="journal article" date="2019" name="bioRxiv">
        <title>Genomics, evolutionary history and diagnostics of the Alternaria alternata species group including apple and Asian pear pathotypes.</title>
        <authorList>
            <person name="Armitage A.D."/>
            <person name="Cockerton H.M."/>
            <person name="Sreenivasaprasad S."/>
            <person name="Woodhall J.W."/>
            <person name="Lane C.R."/>
            <person name="Harrison R.J."/>
            <person name="Clarkson J.P."/>
        </authorList>
    </citation>
    <scope>NUCLEOTIDE SEQUENCE [LARGE SCALE GENOMIC DNA]</scope>
    <source>
        <strain evidence="2">FERA 635</strain>
    </source>
</reference>
<protein>
    <submittedName>
        <fullName evidence="1">Uncharacterized protein</fullName>
    </submittedName>
</protein>
<evidence type="ECO:0000313" key="1">
    <source>
        <dbReference type="EMBL" id="RYN97381.1"/>
    </source>
</evidence>
<organism evidence="1 2">
    <name type="scientific">Alternaria tenuissima</name>
    <dbReference type="NCBI Taxonomy" id="119927"/>
    <lineage>
        <taxon>Eukaryota</taxon>
        <taxon>Fungi</taxon>
        <taxon>Dikarya</taxon>
        <taxon>Ascomycota</taxon>
        <taxon>Pezizomycotina</taxon>
        <taxon>Dothideomycetes</taxon>
        <taxon>Pleosporomycetidae</taxon>
        <taxon>Pleosporales</taxon>
        <taxon>Pleosporineae</taxon>
        <taxon>Pleosporaceae</taxon>
        <taxon>Alternaria</taxon>
        <taxon>Alternaria sect. Alternaria</taxon>
        <taxon>Alternaria alternata complex</taxon>
    </lineage>
</organism>
<name>A0ABY0G5H5_9PLEO</name>
<accession>A0ABY0G5H5</accession>
<evidence type="ECO:0000313" key="2">
    <source>
        <dbReference type="Proteomes" id="UP000293195"/>
    </source>
</evidence>
<proteinExistence type="predicted"/>
<dbReference type="Proteomes" id="UP000293195">
    <property type="component" value="Unassembled WGS sequence"/>
</dbReference>
<sequence>MSSSDRTVVGRITPIDKLAHIYNTILDANMHMRRHAATAADVRSNEIDSRARILKATAIAQGLHDRIRNKTAMNKLWYLGSRRV</sequence>
<comment type="caution">
    <text evidence="1">The sequence shown here is derived from an EMBL/GenBank/DDBJ whole genome shotgun (WGS) entry which is preliminary data.</text>
</comment>
<keyword evidence="2" id="KW-1185">Reference proteome</keyword>
<gene>
    <name evidence="1" type="ORF">AA0119_g7507</name>
</gene>